<dbReference type="InterPro" id="IPR050268">
    <property type="entry name" value="NADH-dep_flavin_reductase"/>
</dbReference>
<evidence type="ECO:0000259" key="2">
    <source>
        <dbReference type="SMART" id="SM00903"/>
    </source>
</evidence>
<feature type="domain" description="Flavin reductase like" evidence="2">
    <location>
        <begin position="19"/>
        <end position="163"/>
    </location>
</feature>
<sequence>MSADAIEDGSPRDAFLSAFRRHAAGVAVVTTMSEHGPVGFTATSVTSVSREPPMLAFGIGTSSSCWPAIRDGDAFVVHILAAGQHDLAALFARRGADRFGPRTRWSRLPGGEPLLHGAAAWLRCRTRERFIAGDHRLVLGLVTDGRADPALDPLVYHDGTYRILSGLDPRDLTGGADG</sequence>
<dbReference type="InterPro" id="IPR012349">
    <property type="entry name" value="Split_barrel_FMN-bd"/>
</dbReference>
<evidence type="ECO:0000313" key="3">
    <source>
        <dbReference type="EMBL" id="GIH41397.1"/>
    </source>
</evidence>
<dbReference type="Pfam" id="PF01613">
    <property type="entry name" value="Flavin_Reduct"/>
    <property type="match status" value="1"/>
</dbReference>
<dbReference type="SMART" id="SM00903">
    <property type="entry name" value="Flavin_Reduct"/>
    <property type="match status" value="1"/>
</dbReference>
<reference evidence="3 4" key="1">
    <citation type="submission" date="2021-01" db="EMBL/GenBank/DDBJ databases">
        <title>Whole genome shotgun sequence of Microbispora corallina NBRC 16416.</title>
        <authorList>
            <person name="Komaki H."/>
            <person name="Tamura T."/>
        </authorList>
    </citation>
    <scope>NUCLEOTIDE SEQUENCE [LARGE SCALE GENOMIC DNA]</scope>
    <source>
        <strain evidence="3 4">NBRC 16416</strain>
    </source>
</reference>
<proteinExistence type="predicted"/>
<dbReference type="Gene3D" id="2.30.110.10">
    <property type="entry name" value="Electron Transport, Fmn-binding Protein, Chain A"/>
    <property type="match status" value="1"/>
</dbReference>
<evidence type="ECO:0000313" key="4">
    <source>
        <dbReference type="Proteomes" id="UP000603904"/>
    </source>
</evidence>
<keyword evidence="4" id="KW-1185">Reference proteome</keyword>
<dbReference type="PANTHER" id="PTHR30466">
    <property type="entry name" value="FLAVIN REDUCTASE"/>
    <property type="match status" value="1"/>
</dbReference>
<dbReference type="RefSeq" id="WP_204058746.1">
    <property type="nucleotide sequence ID" value="NZ_BAAAGP010000020.1"/>
</dbReference>
<evidence type="ECO:0000256" key="1">
    <source>
        <dbReference type="ARBA" id="ARBA00023002"/>
    </source>
</evidence>
<dbReference type="Proteomes" id="UP000603904">
    <property type="component" value="Unassembled WGS sequence"/>
</dbReference>
<dbReference type="InterPro" id="IPR002563">
    <property type="entry name" value="Flavin_Rdtase-like_dom"/>
</dbReference>
<name>A0ABQ4G2V2_9ACTN</name>
<accession>A0ABQ4G2V2</accession>
<keyword evidence="1" id="KW-0560">Oxidoreductase</keyword>
<dbReference type="SUPFAM" id="SSF50475">
    <property type="entry name" value="FMN-binding split barrel"/>
    <property type="match status" value="1"/>
</dbReference>
<dbReference type="EMBL" id="BOOC01000022">
    <property type="protein sequence ID" value="GIH41397.1"/>
    <property type="molecule type" value="Genomic_DNA"/>
</dbReference>
<protein>
    <submittedName>
        <fullName evidence="3">Flavin-dependent reductase</fullName>
    </submittedName>
</protein>
<gene>
    <name evidence="3" type="ORF">Mco01_43970</name>
</gene>
<comment type="caution">
    <text evidence="3">The sequence shown here is derived from an EMBL/GenBank/DDBJ whole genome shotgun (WGS) entry which is preliminary data.</text>
</comment>
<organism evidence="3 4">
    <name type="scientific">Microbispora corallina</name>
    <dbReference type="NCBI Taxonomy" id="83302"/>
    <lineage>
        <taxon>Bacteria</taxon>
        <taxon>Bacillati</taxon>
        <taxon>Actinomycetota</taxon>
        <taxon>Actinomycetes</taxon>
        <taxon>Streptosporangiales</taxon>
        <taxon>Streptosporangiaceae</taxon>
        <taxon>Microbispora</taxon>
    </lineage>
</organism>
<dbReference type="PANTHER" id="PTHR30466:SF1">
    <property type="entry name" value="FMN REDUCTASE (NADH) RUTF"/>
    <property type="match status" value="1"/>
</dbReference>